<organism evidence="1 2">
    <name type="scientific">Popillia japonica</name>
    <name type="common">Japanese beetle</name>
    <dbReference type="NCBI Taxonomy" id="7064"/>
    <lineage>
        <taxon>Eukaryota</taxon>
        <taxon>Metazoa</taxon>
        <taxon>Ecdysozoa</taxon>
        <taxon>Arthropoda</taxon>
        <taxon>Hexapoda</taxon>
        <taxon>Insecta</taxon>
        <taxon>Pterygota</taxon>
        <taxon>Neoptera</taxon>
        <taxon>Endopterygota</taxon>
        <taxon>Coleoptera</taxon>
        <taxon>Polyphaga</taxon>
        <taxon>Scarabaeiformia</taxon>
        <taxon>Scarabaeidae</taxon>
        <taxon>Rutelinae</taxon>
        <taxon>Popillia</taxon>
    </lineage>
</organism>
<name>A0AAW1KPD7_POPJA</name>
<gene>
    <name evidence="1" type="ORF">QE152_g19371</name>
</gene>
<sequence>MSAQIVLHTTPCRCGIEHRQRGHVVISLKPAVEFCLIVGSNIEDDHLYPSIGARVVQIILTTTKIPYRECFEYGFRGDYAGYIRLILR</sequence>
<evidence type="ECO:0000313" key="1">
    <source>
        <dbReference type="EMBL" id="KAK9723165.1"/>
    </source>
</evidence>
<protein>
    <submittedName>
        <fullName evidence="1">Uncharacterized protein</fullName>
    </submittedName>
</protein>
<keyword evidence="2" id="KW-1185">Reference proteome</keyword>
<dbReference type="AlphaFoldDB" id="A0AAW1KPD7"/>
<evidence type="ECO:0000313" key="2">
    <source>
        <dbReference type="Proteomes" id="UP001458880"/>
    </source>
</evidence>
<proteinExistence type="predicted"/>
<comment type="caution">
    <text evidence="1">The sequence shown here is derived from an EMBL/GenBank/DDBJ whole genome shotgun (WGS) entry which is preliminary data.</text>
</comment>
<dbReference type="EMBL" id="JASPKY010000182">
    <property type="protein sequence ID" value="KAK9723165.1"/>
    <property type="molecule type" value="Genomic_DNA"/>
</dbReference>
<dbReference type="Proteomes" id="UP001458880">
    <property type="component" value="Unassembled WGS sequence"/>
</dbReference>
<accession>A0AAW1KPD7</accession>
<reference evidence="1 2" key="1">
    <citation type="journal article" date="2024" name="BMC Genomics">
        <title>De novo assembly and annotation of Popillia japonica's genome with initial clues to its potential as an invasive pest.</title>
        <authorList>
            <person name="Cucini C."/>
            <person name="Boschi S."/>
            <person name="Funari R."/>
            <person name="Cardaioli E."/>
            <person name="Iannotti N."/>
            <person name="Marturano G."/>
            <person name="Paoli F."/>
            <person name="Bruttini M."/>
            <person name="Carapelli A."/>
            <person name="Frati F."/>
            <person name="Nardi F."/>
        </authorList>
    </citation>
    <scope>NUCLEOTIDE SEQUENCE [LARGE SCALE GENOMIC DNA]</scope>
    <source>
        <strain evidence="1">DMR45628</strain>
    </source>
</reference>